<dbReference type="NCBIfam" id="NF038379">
    <property type="entry name" value="amino_Aden_PurZ"/>
    <property type="match status" value="1"/>
</dbReference>
<dbReference type="InterPro" id="IPR001114">
    <property type="entry name" value="Adenylosuccinate_synthetase"/>
</dbReference>
<dbReference type="SUPFAM" id="SSF52540">
    <property type="entry name" value="P-loop containing nucleoside triphosphate hydrolases"/>
    <property type="match status" value="1"/>
</dbReference>
<dbReference type="InterPro" id="IPR042109">
    <property type="entry name" value="Adenylosuccinate_synth_dom1"/>
</dbReference>
<dbReference type="GO" id="GO:0000166">
    <property type="term" value="F:nucleotide binding"/>
    <property type="evidence" value="ECO:0007669"/>
    <property type="project" value="UniProtKB-KW"/>
</dbReference>
<dbReference type="PANTHER" id="PTHR11846:SF0">
    <property type="entry name" value="ADENYLOSUCCINATE SYNTHETASE"/>
    <property type="match status" value="1"/>
</dbReference>
<evidence type="ECO:0008006" key="7">
    <source>
        <dbReference type="Google" id="ProtNLM"/>
    </source>
</evidence>
<protein>
    <recommendedName>
        <fullName evidence="7">Adenylosuccinate synthetase</fullName>
    </recommendedName>
</protein>
<comment type="caution">
    <text evidence="6">The sequence shown here is derived from an EMBL/GenBank/DDBJ whole genome shotgun (WGS) entry which is preliminary data.</text>
</comment>
<reference evidence="6" key="1">
    <citation type="journal article" date="2015" name="Nature">
        <title>Complex archaea that bridge the gap between prokaryotes and eukaryotes.</title>
        <authorList>
            <person name="Spang A."/>
            <person name="Saw J.H."/>
            <person name="Jorgensen S.L."/>
            <person name="Zaremba-Niedzwiedzka K."/>
            <person name="Martijn J."/>
            <person name="Lind A.E."/>
            <person name="van Eijk R."/>
            <person name="Schleper C."/>
            <person name="Guy L."/>
            <person name="Ettema T.J."/>
        </authorList>
    </citation>
    <scope>NUCLEOTIDE SEQUENCE</scope>
</reference>
<keyword evidence="3" id="KW-0547">Nucleotide-binding</keyword>
<dbReference type="AlphaFoldDB" id="A0A0F9TEB1"/>
<sequence length="328" mass="36716">MSNLQPKVDLVVDLQFGSTGKGLLCGYLSESSDYDTVITANMPNAGHTYIDKQNNKYIFKVLPSSAIGPKVKQVLIGPGAIFSINRLLEEMVYLRPDQTLRIHPNAVVLQDHHIKEERKRLTHISSTCQGSAAAMISKIWRSNANSTAGQVLKGTEIGTLVANHSEWQIRLEEADTILAEGSQGHSLGINTQFYPYTTSRDCAPTAFLSNMGIPIRMLNRVIGTCRTLPIRVGGSSGDCYPDQEELSWEELDIEPERTTVTDRVRRIFTYSKMQIEEACWWCNPSLVFVNFANYVDKEYIDNIVAHIDQMSNVKWIGFGPTYHDIGVI</sequence>
<evidence type="ECO:0000256" key="3">
    <source>
        <dbReference type="ARBA" id="ARBA00022741"/>
    </source>
</evidence>
<evidence type="ECO:0000313" key="6">
    <source>
        <dbReference type="EMBL" id="KKN39783.1"/>
    </source>
</evidence>
<evidence type="ECO:0000256" key="5">
    <source>
        <dbReference type="ARBA" id="ARBA00022842"/>
    </source>
</evidence>
<keyword evidence="4" id="KW-0658">Purine biosynthesis</keyword>
<proteinExistence type="predicted"/>
<dbReference type="GO" id="GO:0046872">
    <property type="term" value="F:metal ion binding"/>
    <property type="evidence" value="ECO:0007669"/>
    <property type="project" value="UniProtKB-KW"/>
</dbReference>
<name>A0A0F9TEB1_9ZZZZ</name>
<dbReference type="GO" id="GO:0005737">
    <property type="term" value="C:cytoplasm"/>
    <property type="evidence" value="ECO:0007669"/>
    <property type="project" value="TreeGrafter"/>
</dbReference>
<dbReference type="Pfam" id="PF00709">
    <property type="entry name" value="Adenylsucc_synt"/>
    <property type="match status" value="2"/>
</dbReference>
<dbReference type="SMART" id="SM00788">
    <property type="entry name" value="Adenylsucc_synt"/>
    <property type="match status" value="1"/>
</dbReference>
<dbReference type="InterPro" id="IPR027417">
    <property type="entry name" value="P-loop_NTPase"/>
</dbReference>
<keyword evidence="2" id="KW-0479">Metal-binding</keyword>
<keyword evidence="1" id="KW-0436">Ligase</keyword>
<dbReference type="GO" id="GO:0004019">
    <property type="term" value="F:adenylosuccinate synthase activity"/>
    <property type="evidence" value="ECO:0007669"/>
    <property type="project" value="InterPro"/>
</dbReference>
<dbReference type="PANTHER" id="PTHR11846">
    <property type="entry name" value="ADENYLOSUCCINATE SYNTHETASE"/>
    <property type="match status" value="1"/>
</dbReference>
<organism evidence="6">
    <name type="scientific">marine sediment metagenome</name>
    <dbReference type="NCBI Taxonomy" id="412755"/>
    <lineage>
        <taxon>unclassified sequences</taxon>
        <taxon>metagenomes</taxon>
        <taxon>ecological metagenomes</taxon>
    </lineage>
</organism>
<dbReference type="Gene3D" id="3.40.440.10">
    <property type="entry name" value="Adenylosuccinate Synthetase, subunit A, domain 1"/>
    <property type="match status" value="2"/>
</dbReference>
<evidence type="ECO:0000256" key="1">
    <source>
        <dbReference type="ARBA" id="ARBA00022598"/>
    </source>
</evidence>
<dbReference type="GO" id="GO:0044208">
    <property type="term" value="P:'de novo' AMP biosynthetic process"/>
    <property type="evidence" value="ECO:0007669"/>
    <property type="project" value="TreeGrafter"/>
</dbReference>
<evidence type="ECO:0000256" key="4">
    <source>
        <dbReference type="ARBA" id="ARBA00022755"/>
    </source>
</evidence>
<dbReference type="EMBL" id="LAZR01001743">
    <property type="protein sequence ID" value="KKN39783.1"/>
    <property type="molecule type" value="Genomic_DNA"/>
</dbReference>
<keyword evidence="5" id="KW-0460">Magnesium</keyword>
<evidence type="ECO:0000256" key="2">
    <source>
        <dbReference type="ARBA" id="ARBA00022723"/>
    </source>
</evidence>
<gene>
    <name evidence="6" type="ORF">LCGC14_0739790</name>
</gene>
<accession>A0A0F9TEB1</accession>
<dbReference type="GO" id="GO:0046040">
    <property type="term" value="P:IMP metabolic process"/>
    <property type="evidence" value="ECO:0007669"/>
    <property type="project" value="TreeGrafter"/>
</dbReference>